<dbReference type="PANTHER" id="PTHR42957:SF1">
    <property type="entry name" value="HELICASE MJ1565-RELATED"/>
    <property type="match status" value="1"/>
</dbReference>
<proteinExistence type="predicted"/>
<feature type="domain" description="Helicase HerA central" evidence="2">
    <location>
        <begin position="406"/>
        <end position="633"/>
    </location>
</feature>
<name>A0A7Y3SZP0_9CLOT</name>
<evidence type="ECO:0000256" key="1">
    <source>
        <dbReference type="SAM" id="MobiDB-lite"/>
    </source>
</evidence>
<dbReference type="GO" id="GO:0005524">
    <property type="term" value="F:ATP binding"/>
    <property type="evidence" value="ECO:0007669"/>
    <property type="project" value="UniProtKB-KW"/>
</dbReference>
<dbReference type="PANTHER" id="PTHR42957">
    <property type="entry name" value="HELICASE MJ1565-RELATED"/>
    <property type="match status" value="1"/>
</dbReference>
<evidence type="ECO:0000259" key="2">
    <source>
        <dbReference type="Pfam" id="PF01935"/>
    </source>
</evidence>
<dbReference type="Pfam" id="PF01935">
    <property type="entry name" value="DUF87"/>
    <property type="match status" value="1"/>
</dbReference>
<evidence type="ECO:0000313" key="3">
    <source>
        <dbReference type="EMBL" id="NNU78351.1"/>
    </source>
</evidence>
<dbReference type="Gene3D" id="3.40.50.300">
    <property type="entry name" value="P-loop containing nucleotide triphosphate hydrolases"/>
    <property type="match status" value="2"/>
</dbReference>
<organism evidence="3 4">
    <name type="scientific">Clostridium estertheticum</name>
    <dbReference type="NCBI Taxonomy" id="238834"/>
    <lineage>
        <taxon>Bacteria</taxon>
        <taxon>Bacillati</taxon>
        <taxon>Bacillota</taxon>
        <taxon>Clostridia</taxon>
        <taxon>Eubacteriales</taxon>
        <taxon>Clostridiaceae</taxon>
        <taxon>Clostridium</taxon>
    </lineage>
</organism>
<dbReference type="InterPro" id="IPR002789">
    <property type="entry name" value="HerA_central"/>
</dbReference>
<evidence type="ECO:0000313" key="4">
    <source>
        <dbReference type="Proteomes" id="UP000531659"/>
    </source>
</evidence>
<dbReference type="Proteomes" id="UP000531659">
    <property type="component" value="Unassembled WGS sequence"/>
</dbReference>
<dbReference type="EMBL" id="JABEYB010000022">
    <property type="protein sequence ID" value="NNU78351.1"/>
    <property type="molecule type" value="Genomic_DNA"/>
</dbReference>
<keyword evidence="3" id="KW-0547">Nucleotide-binding</keyword>
<feature type="compositionally biased region" description="Low complexity" evidence="1">
    <location>
        <begin position="240"/>
        <end position="252"/>
    </location>
</feature>
<dbReference type="InterPro" id="IPR008571">
    <property type="entry name" value="HerA-like"/>
</dbReference>
<dbReference type="RefSeq" id="WP_171298921.1">
    <property type="nucleotide sequence ID" value="NZ_CP087098.1"/>
</dbReference>
<comment type="caution">
    <text evidence="3">The sequence shown here is derived from an EMBL/GenBank/DDBJ whole genome shotgun (WGS) entry which is preliminary data.</text>
</comment>
<dbReference type="SUPFAM" id="SSF52540">
    <property type="entry name" value="P-loop containing nucleoside triphosphate hydrolases"/>
    <property type="match status" value="1"/>
</dbReference>
<protein>
    <submittedName>
        <fullName evidence="3">ATP-binding protein</fullName>
    </submittedName>
</protein>
<feature type="compositionally biased region" description="Polar residues" evidence="1">
    <location>
        <begin position="227"/>
        <end position="236"/>
    </location>
</feature>
<feature type="compositionally biased region" description="Low complexity" evidence="1">
    <location>
        <begin position="203"/>
        <end position="215"/>
    </location>
</feature>
<sequence>MDEMMKIMDIKRINQNVVLKNIQDRDVDFEDYSFYCIDKLVLANQLKIEDRYEFISEAMFRFIQAVKVFNTTVIYAIKSNAEDNKIAVYIGINKKNLDIAESLKVFFQNVEYHKVASEDGLKGFDEQAIITGIPCESIENIPKLYDSISPLVKYCKGKNILIQIVGRPMGLNYIQKQIQLLLEEKTKNSENIKKTNTESIAKNNTLSTTRSNTTTAGENNGAGFVLSTGSNTSTAKTDTESNTSGETETTGNNKEKTSAFAWNLDHFLEEYVKRFIDTLSSGLWKTCISISSDNEEAMRTACGIFISGKNKEALEPFKMSILEGKQDIVSLINNKENDKVFDIFQEENAAFSYLTGKEASLFFDLPKEECYGYDIRHLPRFSQNVKSTSQQLSLGSIYDGDVKTNINFGLSEDVFSKHLLIAGATGSGKTNTIFNIVKKIKVPFLVIEPAKKEYRGLNAIIPNLRVYSLGDETISPFRFNPFYFGKDINIQQHIDNIKVIFNATFSMYASMPNILEQCLNMIYIKKGWSLTTSENIYAKGVMINEGYYPTIEDLYYEIDSYTKKLGYAEEQTQNIRAALLTRIKSLMTGGKGFMLNTNQKLEMDELLKYPTILELDKVADDDEKSLIIGLIVMNIYEHLKNTVTEYSGKLKHILIFEEAHRIFTNVSQNQNQETANIKGKAVENLSNILCEVRAYGEGMIIIDQVPIKLAPDVLKNTNTKIIHRLVSREDGDYVADSLGLENEDIGYLNKLKNGSALIFSEGMQYPVHVQLELQKDDVKFIPDIEMKNFARKYNPLVENPKNIHPLTEQIMQQNPLPNKIIEIGRILYDNLTKGELKENKKYYISAGIKFIDFAYNEGFDINIKRDVFVRSIVEESLYSCIKTDKDLEYNINKKICIKRYVQACIEIIDKEYSKNEKEYQLLEFRKRKLFRSEVKLC</sequence>
<dbReference type="InterPro" id="IPR027417">
    <property type="entry name" value="P-loop_NTPase"/>
</dbReference>
<feature type="region of interest" description="Disordered" evidence="1">
    <location>
        <begin position="202"/>
        <end position="253"/>
    </location>
</feature>
<gene>
    <name evidence="3" type="ORF">HLQ16_20780</name>
</gene>
<accession>A0A7Y3SZP0</accession>
<dbReference type="AlphaFoldDB" id="A0A7Y3SZP0"/>
<keyword evidence="3" id="KW-0067">ATP-binding</keyword>
<reference evidence="3 4" key="1">
    <citation type="submission" date="2020-05" db="EMBL/GenBank/DDBJ databases">
        <title>Complete genome of Clostridium estertheticum subspecies estertheticum, isolated from Vacuum packed lamb meat from New Zealand imported to Switzerland.</title>
        <authorList>
            <person name="Wambui J."/>
            <person name="Stevens M.J.A."/>
            <person name="Stephan R."/>
        </authorList>
    </citation>
    <scope>NUCLEOTIDE SEQUENCE [LARGE SCALE GENOMIC DNA]</scope>
    <source>
        <strain evidence="3 4">CEST001</strain>
    </source>
</reference>